<proteinExistence type="predicted"/>
<dbReference type="InterPro" id="IPR036457">
    <property type="entry name" value="PPM-type-like_dom_sf"/>
</dbReference>
<dbReference type="Gene3D" id="3.60.40.10">
    <property type="entry name" value="PPM-type phosphatase domain"/>
    <property type="match status" value="1"/>
</dbReference>
<comment type="caution">
    <text evidence="1">The sequence shown here is derived from an EMBL/GenBank/DDBJ whole genome shotgun (WGS) entry which is preliminary data.</text>
</comment>
<gene>
    <name evidence="1" type="ORF">A2909_00880</name>
</gene>
<evidence type="ECO:0008006" key="3">
    <source>
        <dbReference type="Google" id="ProtNLM"/>
    </source>
</evidence>
<accession>A0A1G2LSH9</accession>
<reference evidence="1 2" key="1">
    <citation type="journal article" date="2016" name="Nat. Commun.">
        <title>Thousands of microbial genomes shed light on interconnected biogeochemical processes in an aquifer system.</title>
        <authorList>
            <person name="Anantharaman K."/>
            <person name="Brown C.T."/>
            <person name="Hug L.A."/>
            <person name="Sharon I."/>
            <person name="Castelle C.J."/>
            <person name="Probst A.J."/>
            <person name="Thomas B.C."/>
            <person name="Singh A."/>
            <person name="Wilkins M.J."/>
            <person name="Karaoz U."/>
            <person name="Brodie E.L."/>
            <person name="Williams K.H."/>
            <person name="Hubbard S.S."/>
            <person name="Banfield J.F."/>
        </authorList>
    </citation>
    <scope>NUCLEOTIDE SEQUENCE [LARGE SCALE GENOMIC DNA]</scope>
</reference>
<name>A0A1G2LSH9_9BACT</name>
<dbReference type="EMBL" id="MHQZ01000023">
    <property type="protein sequence ID" value="OHA13822.1"/>
    <property type="molecule type" value="Genomic_DNA"/>
</dbReference>
<sequence>MNFQVKTIYDSGTAKILEDRIVFHPPFFGVLDGVSGLYDPAIGPRLFGGKSGGQKAVEIVDEVFGSANDSDGLVAAVKKANAQLREFSESRGINMNRADLLPGMTFVFAKIGDGKAEIAQGGDCYAVWEKINGEMGATLNQNFFDEEEKINILNNIIEKHRGNRADGWVEYMPISAKLRVERANKNSDKRLIILNGQPEGESSWQKIILNLKELKTLLLFTDGMIEFAESRNADEMGKIILGAYHRQGLAGMLDRVRKIESKRTHTAHIAQAEATALAIEFKTK</sequence>
<organism evidence="1 2">
    <name type="scientific">Candidatus Tagabacteria bacterium RIFCSPLOWO2_01_FULL_39_11</name>
    <dbReference type="NCBI Taxonomy" id="1802295"/>
    <lineage>
        <taxon>Bacteria</taxon>
        <taxon>Candidatus Tagaibacteriota</taxon>
    </lineage>
</organism>
<evidence type="ECO:0000313" key="1">
    <source>
        <dbReference type="EMBL" id="OHA13822.1"/>
    </source>
</evidence>
<evidence type="ECO:0000313" key="2">
    <source>
        <dbReference type="Proteomes" id="UP000178302"/>
    </source>
</evidence>
<dbReference type="SUPFAM" id="SSF81606">
    <property type="entry name" value="PP2C-like"/>
    <property type="match status" value="1"/>
</dbReference>
<protein>
    <recommendedName>
        <fullName evidence="3">PPM-type phosphatase domain-containing protein</fullName>
    </recommendedName>
</protein>
<dbReference type="Proteomes" id="UP000178302">
    <property type="component" value="Unassembled WGS sequence"/>
</dbReference>
<dbReference type="AlphaFoldDB" id="A0A1G2LSH9"/>